<evidence type="ECO:0000313" key="6">
    <source>
        <dbReference type="EMBL" id="MFC5519571.1"/>
    </source>
</evidence>
<reference evidence="7" key="1">
    <citation type="journal article" date="2019" name="Int. J. Syst. Evol. Microbiol.">
        <title>The Global Catalogue of Microorganisms (GCM) 10K type strain sequencing project: providing services to taxonomists for standard genome sequencing and annotation.</title>
        <authorList>
            <consortium name="The Broad Institute Genomics Platform"/>
            <consortium name="The Broad Institute Genome Sequencing Center for Infectious Disease"/>
            <person name="Wu L."/>
            <person name="Ma J."/>
        </authorList>
    </citation>
    <scope>NUCLEOTIDE SEQUENCE [LARGE SCALE GENOMIC DNA]</scope>
    <source>
        <strain evidence="7">CGMCC 4.7277</strain>
    </source>
</reference>
<dbReference type="Pfam" id="PF00034">
    <property type="entry name" value="Cytochrom_C"/>
    <property type="match status" value="2"/>
</dbReference>
<gene>
    <name evidence="6" type="ORF">ACFPP7_01400</name>
</gene>
<evidence type="ECO:0000259" key="5">
    <source>
        <dbReference type="PROSITE" id="PS51007"/>
    </source>
</evidence>
<dbReference type="EMBL" id="JBHSMX010000003">
    <property type="protein sequence ID" value="MFC5519571.1"/>
    <property type="molecule type" value="Genomic_DNA"/>
</dbReference>
<dbReference type="PROSITE" id="PS51007">
    <property type="entry name" value="CYTC"/>
    <property type="match status" value="3"/>
</dbReference>
<dbReference type="InterPro" id="IPR036909">
    <property type="entry name" value="Cyt_c-like_dom_sf"/>
</dbReference>
<protein>
    <submittedName>
        <fullName evidence="6">C-type cytochrome</fullName>
    </submittedName>
</protein>
<dbReference type="InterPro" id="IPR051459">
    <property type="entry name" value="Cytochrome_c-type_DH"/>
</dbReference>
<dbReference type="PANTHER" id="PTHR35008">
    <property type="entry name" value="BLL4482 PROTEIN-RELATED"/>
    <property type="match status" value="1"/>
</dbReference>
<feature type="domain" description="Cytochrome c" evidence="5">
    <location>
        <begin position="45"/>
        <end position="148"/>
    </location>
</feature>
<keyword evidence="1 4" id="KW-0349">Heme</keyword>
<evidence type="ECO:0000313" key="7">
    <source>
        <dbReference type="Proteomes" id="UP001596084"/>
    </source>
</evidence>
<name>A0ABW0Q3Y5_9BURK</name>
<feature type="domain" description="Cytochrome c" evidence="5">
    <location>
        <begin position="314"/>
        <end position="404"/>
    </location>
</feature>
<comment type="caution">
    <text evidence="6">The sequence shown here is derived from an EMBL/GenBank/DDBJ whole genome shotgun (WGS) entry which is preliminary data.</text>
</comment>
<evidence type="ECO:0000256" key="4">
    <source>
        <dbReference type="PROSITE-ProRule" id="PRU00433"/>
    </source>
</evidence>
<feature type="domain" description="Cytochrome c" evidence="5">
    <location>
        <begin position="190"/>
        <end position="300"/>
    </location>
</feature>
<evidence type="ECO:0000256" key="2">
    <source>
        <dbReference type="ARBA" id="ARBA00022723"/>
    </source>
</evidence>
<dbReference type="RefSeq" id="WP_068831794.1">
    <property type="nucleotide sequence ID" value="NZ_JBHSMX010000003.1"/>
</dbReference>
<evidence type="ECO:0000256" key="1">
    <source>
        <dbReference type="ARBA" id="ARBA00022617"/>
    </source>
</evidence>
<sequence>MKKTIKFTLALGVVVAGAAALVWALNVRDEVDVNTPVATAAPSDGLIARGAYLARAGNCVTCHTAKGGESYAGGRGIDTPFGTVYTSNLTPDDNTGIGSWSPAHFWRAMHNGRSKNGRLLYPAFPYPDYTQVTREDSDAIYAYLHSLPPVAQPNRPHAVRFPYNSQAALAVWRALYFSPGVYEADTRRNAEWNRGAYLVKGLGHCSACHTARNVMGATSTGLDLAGGLIPMQNWYAPSLTSPHEAGVGDWDRAHIVSLLKSGVSPRASVTGPMADVVLNSTQYLNDEDLGAMAQFLKELPAAPSDSDAPSAPAISSAKGAKLYEQHCAQCHGNAGQGIANAYPALAGNRAVTMKSTANLVQIVLNGGYAPATEGNPRPFGMPPFVLVMNDNDMAAVLTHIRGAWGNQAGEITPFEVNRVRANRAP</sequence>
<dbReference type="PIRSF" id="PIRSF000018">
    <property type="entry name" value="Mb_ADH_cyt_c"/>
    <property type="match status" value="1"/>
</dbReference>
<accession>A0ABW0Q3Y5</accession>
<dbReference type="Gene3D" id="1.10.760.10">
    <property type="entry name" value="Cytochrome c-like domain"/>
    <property type="match status" value="2"/>
</dbReference>
<dbReference type="PANTHER" id="PTHR35008:SF4">
    <property type="entry name" value="BLL4482 PROTEIN"/>
    <property type="match status" value="1"/>
</dbReference>
<keyword evidence="2 4" id="KW-0479">Metal-binding</keyword>
<dbReference type="InterPro" id="IPR009056">
    <property type="entry name" value="Cyt_c-like_dom"/>
</dbReference>
<keyword evidence="7" id="KW-1185">Reference proteome</keyword>
<organism evidence="6 7">
    <name type="scientific">Polaromonas jejuensis</name>
    <dbReference type="NCBI Taxonomy" id="457502"/>
    <lineage>
        <taxon>Bacteria</taxon>
        <taxon>Pseudomonadati</taxon>
        <taxon>Pseudomonadota</taxon>
        <taxon>Betaproteobacteria</taxon>
        <taxon>Burkholderiales</taxon>
        <taxon>Comamonadaceae</taxon>
        <taxon>Polaromonas</taxon>
    </lineage>
</organism>
<evidence type="ECO:0000256" key="3">
    <source>
        <dbReference type="ARBA" id="ARBA00023004"/>
    </source>
</evidence>
<proteinExistence type="predicted"/>
<dbReference type="InterPro" id="IPR014353">
    <property type="entry name" value="Membr-bd_ADH_cyt_c"/>
</dbReference>
<dbReference type="Proteomes" id="UP001596084">
    <property type="component" value="Unassembled WGS sequence"/>
</dbReference>
<keyword evidence="3 4" id="KW-0408">Iron</keyword>
<dbReference type="SUPFAM" id="SSF46626">
    <property type="entry name" value="Cytochrome c"/>
    <property type="match status" value="3"/>
</dbReference>